<accession>A0A6N3AX73</accession>
<evidence type="ECO:0000313" key="1">
    <source>
        <dbReference type="EMBL" id="VYT94748.1"/>
    </source>
</evidence>
<dbReference type="AlphaFoldDB" id="A0A6N3AX73"/>
<reference evidence="1" key="1">
    <citation type="submission" date="2019-11" db="EMBL/GenBank/DDBJ databases">
        <authorList>
            <person name="Feng L."/>
        </authorList>
    </citation>
    <scope>NUCLEOTIDE SEQUENCE</scope>
    <source>
        <strain evidence="1">CButyricumLFYP62</strain>
    </source>
</reference>
<name>A0A6N3AX73_CLOBU</name>
<organism evidence="1">
    <name type="scientific">Clostridium butyricum</name>
    <dbReference type="NCBI Taxonomy" id="1492"/>
    <lineage>
        <taxon>Bacteria</taxon>
        <taxon>Bacillati</taxon>
        <taxon>Bacillota</taxon>
        <taxon>Clostridia</taxon>
        <taxon>Eubacteriales</taxon>
        <taxon>Clostridiaceae</taxon>
        <taxon>Clostridium</taxon>
    </lineage>
</organism>
<gene>
    <name evidence="1" type="ORF">CBLFYP62_01135</name>
</gene>
<protein>
    <submittedName>
        <fullName evidence="1">Uncharacterized protein</fullName>
    </submittedName>
</protein>
<dbReference type="EMBL" id="CACRTU010000010">
    <property type="protein sequence ID" value="VYT94748.1"/>
    <property type="molecule type" value="Genomic_DNA"/>
</dbReference>
<proteinExistence type="predicted"/>
<dbReference type="RefSeq" id="WP_002582904.1">
    <property type="nucleotide sequence ID" value="NZ_CACRTU010000010.1"/>
</dbReference>
<sequence>MKDIKYINYGVIDNEEFRVMRLMNEKYEVIEEKVYKSPLDCCKESKIPREFLFFEYQYLDCVVSIGNTKILVSFIYEQIPEYIRNKVFEEIKR</sequence>